<dbReference type="InterPro" id="IPR029063">
    <property type="entry name" value="SAM-dependent_MTases_sf"/>
</dbReference>
<dbReference type="InterPro" id="IPR006764">
    <property type="entry name" value="SAM_dep_MeTrfase_SAV2177_type"/>
</dbReference>
<dbReference type="AlphaFoldDB" id="A0A8J4A2Q8"/>
<dbReference type="SUPFAM" id="SSF53335">
    <property type="entry name" value="S-adenosyl-L-methionine-dependent methyltransferases"/>
    <property type="match status" value="1"/>
</dbReference>
<evidence type="ECO:0008006" key="3">
    <source>
        <dbReference type="Google" id="ProtNLM"/>
    </source>
</evidence>
<reference evidence="1" key="1">
    <citation type="submission" date="2021-01" db="EMBL/GenBank/DDBJ databases">
        <title>Whole genome shotgun sequence of Virgisporangium ochraceum NBRC 16418.</title>
        <authorList>
            <person name="Komaki H."/>
            <person name="Tamura T."/>
        </authorList>
    </citation>
    <scope>NUCLEOTIDE SEQUENCE</scope>
    <source>
        <strain evidence="1">NBRC 16418</strain>
    </source>
</reference>
<evidence type="ECO:0000313" key="1">
    <source>
        <dbReference type="EMBL" id="GIJ74762.1"/>
    </source>
</evidence>
<proteinExistence type="predicted"/>
<evidence type="ECO:0000313" key="2">
    <source>
        <dbReference type="Proteomes" id="UP000635606"/>
    </source>
</evidence>
<organism evidence="1 2">
    <name type="scientific">Virgisporangium ochraceum</name>
    <dbReference type="NCBI Taxonomy" id="65505"/>
    <lineage>
        <taxon>Bacteria</taxon>
        <taxon>Bacillati</taxon>
        <taxon>Actinomycetota</taxon>
        <taxon>Actinomycetes</taxon>
        <taxon>Micromonosporales</taxon>
        <taxon>Micromonosporaceae</taxon>
        <taxon>Virgisporangium</taxon>
    </lineage>
</organism>
<dbReference type="EMBL" id="BOPH01000143">
    <property type="protein sequence ID" value="GIJ74762.1"/>
    <property type="molecule type" value="Genomic_DNA"/>
</dbReference>
<accession>A0A8J4A2Q8</accession>
<protein>
    <recommendedName>
        <fullName evidence="3">S-adenosyl methyltransferase</fullName>
    </recommendedName>
</protein>
<name>A0A8J4A2Q8_9ACTN</name>
<comment type="caution">
    <text evidence="1">The sequence shown here is derived from an EMBL/GenBank/DDBJ whole genome shotgun (WGS) entry which is preliminary data.</text>
</comment>
<dbReference type="Proteomes" id="UP000635606">
    <property type="component" value="Unassembled WGS sequence"/>
</dbReference>
<keyword evidence="2" id="KW-1185">Reference proteome</keyword>
<gene>
    <name evidence="1" type="ORF">Voc01_096790</name>
</gene>
<sequence>MLSAINCFVAPEPKDASVANDEQVDPKLDTAVPHTARIWNYILGGKDNFAADRAVGDQVLATQPELAENARLTRKFLIRAVRYLAGEAGVRQFLDIGTGLPTANNTHEVAQSVAPDSRIVYVDNDPLVLAHARALLTSSPEGVTDYLDADMYDTDLVLREAARTLDFSKPVAVLFMGVLGHIEDDGVAQGIVKKVLDAVPSGSYFAMCDSTDRTPEVVESARVWNESAALKYHLRSEERMRAFFDGLELVEPGLVSVTRWRPDTDAQEIDQFGAVGRKP</sequence>
<dbReference type="Pfam" id="PF04672">
    <property type="entry name" value="Methyltransf_19"/>
    <property type="match status" value="1"/>
</dbReference>
<dbReference type="PIRSF" id="PIRSF017393">
    <property type="entry name" value="MTase_SAV2177"/>
    <property type="match status" value="1"/>
</dbReference>
<dbReference type="Gene3D" id="3.40.50.150">
    <property type="entry name" value="Vaccinia Virus protein VP39"/>
    <property type="match status" value="1"/>
</dbReference>